<gene>
    <name evidence="5" type="ORF">E4099_01145</name>
</gene>
<evidence type="ECO:0000256" key="3">
    <source>
        <dbReference type="ARBA" id="ARBA00022840"/>
    </source>
</evidence>
<keyword evidence="2" id="KW-0547">Nucleotide-binding</keyword>
<dbReference type="InterPro" id="IPR006016">
    <property type="entry name" value="UspA"/>
</dbReference>
<dbReference type="Gene3D" id="3.40.50.620">
    <property type="entry name" value="HUPs"/>
    <property type="match status" value="2"/>
</dbReference>
<dbReference type="OrthoDB" id="3404132at2"/>
<dbReference type="InterPro" id="IPR014729">
    <property type="entry name" value="Rossmann-like_a/b/a_fold"/>
</dbReference>
<dbReference type="Proteomes" id="UP000297948">
    <property type="component" value="Unassembled WGS sequence"/>
</dbReference>
<accession>A0A4Z0HDP9</accession>
<feature type="domain" description="UspA" evidence="4">
    <location>
        <begin position="13"/>
        <end position="152"/>
    </location>
</feature>
<dbReference type="GO" id="GO:0005524">
    <property type="term" value="F:ATP binding"/>
    <property type="evidence" value="ECO:0007669"/>
    <property type="project" value="UniProtKB-KW"/>
</dbReference>
<dbReference type="PANTHER" id="PTHR46268:SF27">
    <property type="entry name" value="UNIVERSAL STRESS PROTEIN RV2623"/>
    <property type="match status" value="1"/>
</dbReference>
<feature type="domain" description="UspA" evidence="4">
    <location>
        <begin position="165"/>
        <end position="294"/>
    </location>
</feature>
<evidence type="ECO:0000259" key="4">
    <source>
        <dbReference type="Pfam" id="PF00582"/>
    </source>
</evidence>
<dbReference type="PANTHER" id="PTHR46268">
    <property type="entry name" value="STRESS RESPONSE PROTEIN NHAX"/>
    <property type="match status" value="1"/>
</dbReference>
<evidence type="ECO:0000256" key="2">
    <source>
        <dbReference type="ARBA" id="ARBA00022741"/>
    </source>
</evidence>
<dbReference type="AlphaFoldDB" id="A0A4Z0HDP9"/>
<dbReference type="SUPFAM" id="SSF52402">
    <property type="entry name" value="Adenine nucleotide alpha hydrolases-like"/>
    <property type="match status" value="2"/>
</dbReference>
<evidence type="ECO:0000313" key="6">
    <source>
        <dbReference type="Proteomes" id="UP000297948"/>
    </source>
</evidence>
<dbReference type="RefSeq" id="WP_135336977.1">
    <property type="nucleotide sequence ID" value="NZ_JBHLTX010000017.1"/>
</dbReference>
<keyword evidence="6" id="KW-1185">Reference proteome</keyword>
<dbReference type="InterPro" id="IPR006015">
    <property type="entry name" value="Universal_stress_UspA"/>
</dbReference>
<comment type="similarity">
    <text evidence="1">Belongs to the universal stress protein A family.</text>
</comment>
<name>A0A4Z0HDP9_9ACTN</name>
<protein>
    <submittedName>
        <fullName evidence="5">Universal stress protein</fullName>
    </submittedName>
</protein>
<sequence>MTTTTHDGAAVARPVVVGVGRSAVSPEVRWAVEAAAVRGLPLRLVHALDWPPGADPHPRVPHPEQTWSGRHRAAAEAVLRDAADFAHRHWPALEVETCAQDGPVSRVLREQEPQAAMVVVGEKRLTMAEELVTRAGLGATLSAHPRCPVVVVQEGPAPEGRPPVVVVGVDGSRSSRDAVAFAFEEAAAHGARVEAVQAHPGHPAVSDEAQEWFAQRARAELSEATAGWAEREPGIVVEHVEDVGKPAQVLCHRARHARLLVVGTRGRGGLRGLLLGSVSRTLLHQAPCPVAVVPPGP</sequence>
<keyword evidence="3" id="KW-0067">ATP-binding</keyword>
<organism evidence="5 6">
    <name type="scientific">Streptomyces palmae</name>
    <dbReference type="NCBI Taxonomy" id="1701085"/>
    <lineage>
        <taxon>Bacteria</taxon>
        <taxon>Bacillati</taxon>
        <taxon>Actinomycetota</taxon>
        <taxon>Actinomycetes</taxon>
        <taxon>Kitasatosporales</taxon>
        <taxon>Streptomycetaceae</taxon>
        <taxon>Streptomyces</taxon>
    </lineage>
</organism>
<evidence type="ECO:0000313" key="5">
    <source>
        <dbReference type="EMBL" id="TGB18971.1"/>
    </source>
</evidence>
<dbReference type="PRINTS" id="PR01438">
    <property type="entry name" value="UNVRSLSTRESS"/>
</dbReference>
<comment type="caution">
    <text evidence="5">The sequence shown here is derived from an EMBL/GenBank/DDBJ whole genome shotgun (WGS) entry which is preliminary data.</text>
</comment>
<dbReference type="EMBL" id="SRID01000004">
    <property type="protein sequence ID" value="TGB18971.1"/>
    <property type="molecule type" value="Genomic_DNA"/>
</dbReference>
<dbReference type="Pfam" id="PF00582">
    <property type="entry name" value="Usp"/>
    <property type="match status" value="2"/>
</dbReference>
<proteinExistence type="inferred from homology"/>
<evidence type="ECO:0000256" key="1">
    <source>
        <dbReference type="ARBA" id="ARBA00008791"/>
    </source>
</evidence>
<reference evidence="5 6" key="1">
    <citation type="submission" date="2019-03" db="EMBL/GenBank/DDBJ databases">
        <authorList>
            <person name="Gonzalez-Pimentel J.L."/>
        </authorList>
    </citation>
    <scope>NUCLEOTIDE SEQUENCE [LARGE SCALE GENOMIC DNA]</scope>
    <source>
        <strain evidence="5 6">JCM 31289</strain>
    </source>
</reference>